<gene>
    <name evidence="1" type="ORF">MW290_12100</name>
</gene>
<name>A0ABY4S2L6_AQUTE</name>
<evidence type="ECO:0000313" key="2">
    <source>
        <dbReference type="Proteomes" id="UP001056201"/>
    </source>
</evidence>
<reference evidence="1" key="1">
    <citation type="submission" date="2022-05" db="EMBL/GenBank/DDBJ databases">
        <title>An RpoN-dependent PEP-CTERM gene is involved in floc formation of an Aquincola tertiaricarbonis strain.</title>
        <authorList>
            <person name="Qiu D."/>
            <person name="Xia M."/>
        </authorList>
    </citation>
    <scope>NUCLEOTIDE SEQUENCE</scope>
    <source>
        <strain evidence="1">RN12</strain>
    </source>
</reference>
<organism evidence="1 2">
    <name type="scientific">Aquincola tertiaricarbonis</name>
    <dbReference type="NCBI Taxonomy" id="391953"/>
    <lineage>
        <taxon>Bacteria</taxon>
        <taxon>Pseudomonadati</taxon>
        <taxon>Pseudomonadota</taxon>
        <taxon>Betaproteobacteria</taxon>
        <taxon>Burkholderiales</taxon>
        <taxon>Sphaerotilaceae</taxon>
        <taxon>Aquincola</taxon>
    </lineage>
</organism>
<sequence>MSFAEFETADRRLVLLKALENAAQYRTNGILLRRYADAVGHVVSSDRIEQDLAWLAEQGLVTTVQSGGITVATLTSRGLDVATGRAVVPGVAKPQPGL</sequence>
<accession>A0ABY4S2L6</accession>
<protein>
    <submittedName>
        <fullName evidence="1">ArsR family transcriptional regulator</fullName>
    </submittedName>
</protein>
<dbReference type="RefSeq" id="WP_250194901.1">
    <property type="nucleotide sequence ID" value="NZ_CP097635.1"/>
</dbReference>
<evidence type="ECO:0000313" key="1">
    <source>
        <dbReference type="EMBL" id="URI06639.1"/>
    </source>
</evidence>
<dbReference type="Proteomes" id="UP001056201">
    <property type="component" value="Chromosome 1"/>
</dbReference>
<dbReference type="EMBL" id="CP097635">
    <property type="protein sequence ID" value="URI06639.1"/>
    <property type="molecule type" value="Genomic_DNA"/>
</dbReference>
<proteinExistence type="predicted"/>
<keyword evidence="2" id="KW-1185">Reference proteome</keyword>